<keyword evidence="3 5" id="KW-1133">Transmembrane helix</keyword>
<sequence>MKTLKIVSWILRILASVILIQTLYFKFTAHPESVELFTKLGAEPWGRIGTGILELITGILLLIPTTAFVGGLLGMGLMLGAIASHILVIGIESKGDGGQLFILAIIVLICSVTIQFIHRKEGIAFAKKYLPKSITQFFITTT</sequence>
<evidence type="ECO:0000256" key="1">
    <source>
        <dbReference type="ARBA" id="ARBA00004141"/>
    </source>
</evidence>
<comment type="subcellular location">
    <subcellularLocation>
        <location evidence="1">Membrane</location>
        <topology evidence="1">Multi-pass membrane protein</topology>
    </subcellularLocation>
</comment>
<protein>
    <submittedName>
        <fullName evidence="6">DoxX family protein</fullName>
    </submittedName>
</protein>
<feature type="transmembrane region" description="Helical" evidence="5">
    <location>
        <begin position="45"/>
        <end position="63"/>
    </location>
</feature>
<feature type="transmembrane region" description="Helical" evidence="5">
    <location>
        <begin position="7"/>
        <end position="25"/>
    </location>
</feature>
<dbReference type="RefSeq" id="WP_340233113.1">
    <property type="nucleotide sequence ID" value="NZ_JBBEWC010000001.1"/>
</dbReference>
<evidence type="ECO:0000256" key="3">
    <source>
        <dbReference type="ARBA" id="ARBA00022989"/>
    </source>
</evidence>
<keyword evidence="4 5" id="KW-0472">Membrane</keyword>
<name>A0ABW5JE39_9BACT</name>
<reference evidence="7" key="1">
    <citation type="journal article" date="2019" name="Int. J. Syst. Evol. Microbiol.">
        <title>The Global Catalogue of Microorganisms (GCM) 10K type strain sequencing project: providing services to taxonomists for standard genome sequencing and annotation.</title>
        <authorList>
            <consortium name="The Broad Institute Genomics Platform"/>
            <consortium name="The Broad Institute Genome Sequencing Center for Infectious Disease"/>
            <person name="Wu L."/>
            <person name="Ma J."/>
        </authorList>
    </citation>
    <scope>NUCLEOTIDE SEQUENCE [LARGE SCALE GENOMIC DNA]</scope>
    <source>
        <strain evidence="7">KCTC 52344</strain>
    </source>
</reference>
<feature type="transmembrane region" description="Helical" evidence="5">
    <location>
        <begin position="97"/>
        <end position="117"/>
    </location>
</feature>
<dbReference type="Proteomes" id="UP001597510">
    <property type="component" value="Unassembled WGS sequence"/>
</dbReference>
<keyword evidence="7" id="KW-1185">Reference proteome</keyword>
<comment type="caution">
    <text evidence="6">The sequence shown here is derived from an EMBL/GenBank/DDBJ whole genome shotgun (WGS) entry which is preliminary data.</text>
</comment>
<dbReference type="Pfam" id="PF13564">
    <property type="entry name" value="DoxX_2"/>
    <property type="match status" value="1"/>
</dbReference>
<dbReference type="InterPro" id="IPR032808">
    <property type="entry name" value="DoxX"/>
</dbReference>
<evidence type="ECO:0000313" key="7">
    <source>
        <dbReference type="Proteomes" id="UP001597510"/>
    </source>
</evidence>
<organism evidence="6 7">
    <name type="scientific">Emticicia soli</name>
    <dbReference type="NCBI Taxonomy" id="2027878"/>
    <lineage>
        <taxon>Bacteria</taxon>
        <taxon>Pseudomonadati</taxon>
        <taxon>Bacteroidota</taxon>
        <taxon>Cytophagia</taxon>
        <taxon>Cytophagales</taxon>
        <taxon>Leadbetterellaceae</taxon>
        <taxon>Emticicia</taxon>
    </lineage>
</organism>
<evidence type="ECO:0000256" key="2">
    <source>
        <dbReference type="ARBA" id="ARBA00022692"/>
    </source>
</evidence>
<proteinExistence type="predicted"/>
<accession>A0ABW5JE39</accession>
<keyword evidence="2 5" id="KW-0812">Transmembrane</keyword>
<feature type="transmembrane region" description="Helical" evidence="5">
    <location>
        <begin position="70"/>
        <end position="91"/>
    </location>
</feature>
<gene>
    <name evidence="6" type="ORF">ACFSR2_20975</name>
</gene>
<dbReference type="EMBL" id="JBHULC010000038">
    <property type="protein sequence ID" value="MFD2523383.1"/>
    <property type="molecule type" value="Genomic_DNA"/>
</dbReference>
<evidence type="ECO:0000256" key="4">
    <source>
        <dbReference type="ARBA" id="ARBA00023136"/>
    </source>
</evidence>
<evidence type="ECO:0000313" key="6">
    <source>
        <dbReference type="EMBL" id="MFD2523383.1"/>
    </source>
</evidence>
<evidence type="ECO:0000256" key="5">
    <source>
        <dbReference type="SAM" id="Phobius"/>
    </source>
</evidence>